<dbReference type="RefSeq" id="XP_053016740.1">
    <property type="nucleotide sequence ID" value="XM_053165561.1"/>
</dbReference>
<evidence type="ECO:0000313" key="4">
    <source>
        <dbReference type="Proteomes" id="UP001164743"/>
    </source>
</evidence>
<sequence>MAPPLPPHPPNRPSGASDAIMEDMELGDASTTRLPAKPDSEPPPSVLLAYLANFIANPNNRSPQGAVIVDPSSLGAISAMMDAEATRLKELNRQMNQMSRMVETFDARLKALEGGHVPILDPKTQPAKQSYAKTIAP</sequence>
<keyword evidence="4" id="KW-1185">Reference proteome</keyword>
<dbReference type="GeneID" id="77806456"/>
<feature type="coiled-coil region" evidence="1">
    <location>
        <begin position="81"/>
        <end position="108"/>
    </location>
</feature>
<feature type="compositionally biased region" description="Pro residues" evidence="2">
    <location>
        <begin position="1"/>
        <end position="12"/>
    </location>
</feature>
<evidence type="ECO:0000313" key="3">
    <source>
        <dbReference type="EMBL" id="WAQ81185.1"/>
    </source>
</evidence>
<proteinExistence type="predicted"/>
<evidence type="ECO:0000256" key="2">
    <source>
        <dbReference type="SAM" id="MobiDB-lite"/>
    </source>
</evidence>
<reference evidence="3" key="1">
    <citation type="submission" date="2022-10" db="EMBL/GenBank/DDBJ databases">
        <title>Puccinia triticina Genome sequencing and assembly.</title>
        <authorList>
            <person name="Li C."/>
        </authorList>
    </citation>
    <scope>NUCLEOTIDE SEQUENCE</scope>
    <source>
        <strain evidence="3">Pt15</strain>
    </source>
</reference>
<feature type="region of interest" description="Disordered" evidence="2">
    <location>
        <begin position="1"/>
        <end position="43"/>
    </location>
</feature>
<organism evidence="3 4">
    <name type="scientific">Puccinia triticina</name>
    <dbReference type="NCBI Taxonomy" id="208348"/>
    <lineage>
        <taxon>Eukaryota</taxon>
        <taxon>Fungi</taxon>
        <taxon>Dikarya</taxon>
        <taxon>Basidiomycota</taxon>
        <taxon>Pucciniomycotina</taxon>
        <taxon>Pucciniomycetes</taxon>
        <taxon>Pucciniales</taxon>
        <taxon>Pucciniaceae</taxon>
        <taxon>Puccinia</taxon>
    </lineage>
</organism>
<evidence type="ECO:0000256" key="1">
    <source>
        <dbReference type="SAM" id="Coils"/>
    </source>
</evidence>
<keyword evidence="1" id="KW-0175">Coiled coil</keyword>
<accession>A0ABY7CBD2</accession>
<name>A0ABY7CBD2_9BASI</name>
<gene>
    <name evidence="3" type="ORF">PtA15_1A524</name>
</gene>
<dbReference type="Proteomes" id="UP001164743">
    <property type="component" value="Chromosome 1A"/>
</dbReference>
<protein>
    <submittedName>
        <fullName evidence="3">Uncharacterized protein</fullName>
    </submittedName>
</protein>
<dbReference type="EMBL" id="CP110421">
    <property type="protein sequence ID" value="WAQ81185.1"/>
    <property type="molecule type" value="Genomic_DNA"/>
</dbReference>